<dbReference type="Pfam" id="PF08387">
    <property type="entry name" value="FBD"/>
    <property type="match status" value="1"/>
</dbReference>
<proteinExistence type="predicted"/>
<dbReference type="CDD" id="cd22160">
    <property type="entry name" value="F-box_AtFBL13-like"/>
    <property type="match status" value="1"/>
</dbReference>
<dbReference type="Proteomes" id="UP000596660">
    <property type="component" value="Unplaced"/>
</dbReference>
<protein>
    <recommendedName>
        <fullName evidence="1">F-box domain-containing protein</fullName>
    </recommendedName>
</protein>
<dbReference type="InterPro" id="IPR032675">
    <property type="entry name" value="LRR_dom_sf"/>
</dbReference>
<dbReference type="AlphaFoldDB" id="A0A803LNF1"/>
<dbReference type="InterPro" id="IPR006566">
    <property type="entry name" value="FBD"/>
</dbReference>
<sequence length="460" mass="52492">MVENMAAAEVAMTMAAEPIDEGVDRISGLPDNILGHILSFLPTKNAVGTSVLSHRWKYLFTLITNFDFDERDLFSSRGGFRSQYSNGSGTFKILVNRTLMLCKATKINKFRVKCARDSDCSNVNSWIEFALLRGVSELSVSTHQFESSALPRQLFFCETLVVLKLSGRFEIKLHESHILPHLKFLQLKSSSVKFADNCSLNRLISGCPMLEDMVLKGSWEDFSTINISSPTLRSLTLNFREVFMDGKHRTNVVLDLPNLLHFKYVDYLAIHYSMNFNSLVDARIDISLDLENLLEVSEVFCDSMIELLHGVSSAEHLYLDGKCMEALSCGDQFKLPTFNRLICLIIDWIGYANWRRVLPEFLHSSPVLDCLVFPGGLLHRADDDDYDDKYFWGRLRKPPPCLSTHLKIIFIDKFHGEFDEELKIAKYLIRKGKVLTKLMLGLRMKSEKGCKEIQKLMKEG</sequence>
<accession>A0A803LNF1</accession>
<dbReference type="Pfam" id="PF00646">
    <property type="entry name" value="F-box"/>
    <property type="match status" value="1"/>
</dbReference>
<dbReference type="InterPro" id="IPR053781">
    <property type="entry name" value="F-box_AtFBL13-like"/>
</dbReference>
<dbReference type="InterPro" id="IPR055411">
    <property type="entry name" value="LRR_FXL15/At3g58940/PEG3-like"/>
</dbReference>
<dbReference type="PROSITE" id="PS50181">
    <property type="entry name" value="FBOX"/>
    <property type="match status" value="1"/>
</dbReference>
<name>A0A803LNF1_CHEQI</name>
<reference evidence="2" key="1">
    <citation type="journal article" date="2017" name="Nature">
        <title>The genome of Chenopodium quinoa.</title>
        <authorList>
            <person name="Jarvis D.E."/>
            <person name="Ho Y.S."/>
            <person name="Lightfoot D.J."/>
            <person name="Schmoeckel S.M."/>
            <person name="Li B."/>
            <person name="Borm T.J.A."/>
            <person name="Ohyanagi H."/>
            <person name="Mineta K."/>
            <person name="Michell C.T."/>
            <person name="Saber N."/>
            <person name="Kharbatia N.M."/>
            <person name="Rupper R.R."/>
            <person name="Sharp A.R."/>
            <person name="Dally N."/>
            <person name="Boughton B.A."/>
            <person name="Woo Y.H."/>
            <person name="Gao G."/>
            <person name="Schijlen E.G.W.M."/>
            <person name="Guo X."/>
            <person name="Momin A.A."/>
            <person name="Negrao S."/>
            <person name="Al-Babili S."/>
            <person name="Gehring C."/>
            <person name="Roessner U."/>
            <person name="Jung C."/>
            <person name="Murphy K."/>
            <person name="Arold S.T."/>
            <person name="Gojobori T."/>
            <person name="van der Linden C.G."/>
            <person name="van Loo E.N."/>
            <person name="Jellen E.N."/>
            <person name="Maughan P.J."/>
            <person name="Tester M."/>
        </authorList>
    </citation>
    <scope>NUCLEOTIDE SEQUENCE [LARGE SCALE GENOMIC DNA]</scope>
    <source>
        <strain evidence="2">cv. PI 614886</strain>
    </source>
</reference>
<keyword evidence="3" id="KW-1185">Reference proteome</keyword>
<dbReference type="InterPro" id="IPR036047">
    <property type="entry name" value="F-box-like_dom_sf"/>
</dbReference>
<dbReference type="PANTHER" id="PTHR31293">
    <property type="entry name" value="RNI-LIKE SUPERFAMILY PROTEIN"/>
    <property type="match status" value="1"/>
</dbReference>
<evidence type="ECO:0000313" key="3">
    <source>
        <dbReference type="Proteomes" id="UP000596660"/>
    </source>
</evidence>
<dbReference type="PANTHER" id="PTHR31293:SF12">
    <property type="entry name" value="RNI-LIKE SUPERFAMILY PROTEIN"/>
    <property type="match status" value="1"/>
</dbReference>
<dbReference type="Gene3D" id="3.80.10.10">
    <property type="entry name" value="Ribonuclease Inhibitor"/>
    <property type="match status" value="1"/>
</dbReference>
<dbReference type="SUPFAM" id="SSF52047">
    <property type="entry name" value="RNI-like"/>
    <property type="match status" value="1"/>
</dbReference>
<dbReference type="SUPFAM" id="SSF81383">
    <property type="entry name" value="F-box domain"/>
    <property type="match status" value="1"/>
</dbReference>
<dbReference type="InterPro" id="IPR001810">
    <property type="entry name" value="F-box_dom"/>
</dbReference>
<dbReference type="InterPro" id="IPR055294">
    <property type="entry name" value="FBL60-like"/>
</dbReference>
<organism evidence="2 3">
    <name type="scientific">Chenopodium quinoa</name>
    <name type="common">Quinoa</name>
    <dbReference type="NCBI Taxonomy" id="63459"/>
    <lineage>
        <taxon>Eukaryota</taxon>
        <taxon>Viridiplantae</taxon>
        <taxon>Streptophyta</taxon>
        <taxon>Embryophyta</taxon>
        <taxon>Tracheophyta</taxon>
        <taxon>Spermatophyta</taxon>
        <taxon>Magnoliopsida</taxon>
        <taxon>eudicotyledons</taxon>
        <taxon>Gunneridae</taxon>
        <taxon>Pentapetalae</taxon>
        <taxon>Caryophyllales</taxon>
        <taxon>Chenopodiaceae</taxon>
        <taxon>Chenopodioideae</taxon>
        <taxon>Atripliceae</taxon>
        <taxon>Chenopodium</taxon>
    </lineage>
</organism>
<dbReference type="Gramene" id="AUR62016480-RA">
    <property type="protein sequence ID" value="AUR62016480-RA:cds"/>
    <property type="gene ID" value="AUR62016480"/>
</dbReference>
<feature type="domain" description="F-box" evidence="1">
    <location>
        <begin position="23"/>
        <end position="77"/>
    </location>
</feature>
<dbReference type="OMA" id="CIFRWIS"/>
<dbReference type="EnsemblPlants" id="AUR62016480-RA">
    <property type="protein sequence ID" value="AUR62016480-RA:cds"/>
    <property type="gene ID" value="AUR62016480"/>
</dbReference>
<reference evidence="2" key="2">
    <citation type="submission" date="2021-03" db="UniProtKB">
        <authorList>
            <consortium name="EnsemblPlants"/>
        </authorList>
    </citation>
    <scope>IDENTIFICATION</scope>
</reference>
<evidence type="ECO:0000259" key="1">
    <source>
        <dbReference type="PROSITE" id="PS50181"/>
    </source>
</evidence>
<dbReference type="Pfam" id="PF24758">
    <property type="entry name" value="LRR_At5g56370"/>
    <property type="match status" value="1"/>
</dbReference>
<evidence type="ECO:0000313" key="2">
    <source>
        <dbReference type="EnsemblPlants" id="AUR62016480-RA:cds"/>
    </source>
</evidence>